<dbReference type="Pfam" id="PF13409">
    <property type="entry name" value="GST_N_2"/>
    <property type="match status" value="1"/>
</dbReference>
<gene>
    <name evidence="2" type="ORF">OH76DRAFT_1399290</name>
</gene>
<dbReference type="PROSITE" id="PS50404">
    <property type="entry name" value="GST_NTER"/>
    <property type="match status" value="1"/>
</dbReference>
<dbReference type="OrthoDB" id="4951845at2759"/>
<accession>A0A371DLI4</accession>
<dbReference type="InterPro" id="IPR054416">
    <property type="entry name" value="GST_UstS-like_C"/>
</dbReference>
<dbReference type="Gene3D" id="3.40.30.10">
    <property type="entry name" value="Glutaredoxin"/>
    <property type="match status" value="1"/>
</dbReference>
<feature type="domain" description="GST N-terminal" evidence="1">
    <location>
        <begin position="10"/>
        <end position="101"/>
    </location>
</feature>
<proteinExistence type="predicted"/>
<name>A0A371DLI4_9APHY</name>
<dbReference type="SUPFAM" id="SSF52833">
    <property type="entry name" value="Thioredoxin-like"/>
    <property type="match status" value="1"/>
</dbReference>
<protein>
    <recommendedName>
        <fullName evidence="1">GST N-terminal domain-containing protein</fullName>
    </recommendedName>
</protein>
<dbReference type="Pfam" id="PF22041">
    <property type="entry name" value="GST_C_7"/>
    <property type="match status" value="1"/>
</dbReference>
<evidence type="ECO:0000259" key="1">
    <source>
        <dbReference type="PROSITE" id="PS50404"/>
    </source>
</evidence>
<dbReference type="InterPro" id="IPR004045">
    <property type="entry name" value="Glutathione_S-Trfase_N"/>
</dbReference>
<organism evidence="2 3">
    <name type="scientific">Lentinus brumalis</name>
    <dbReference type="NCBI Taxonomy" id="2498619"/>
    <lineage>
        <taxon>Eukaryota</taxon>
        <taxon>Fungi</taxon>
        <taxon>Dikarya</taxon>
        <taxon>Basidiomycota</taxon>
        <taxon>Agaricomycotina</taxon>
        <taxon>Agaricomycetes</taxon>
        <taxon>Polyporales</taxon>
        <taxon>Polyporaceae</taxon>
        <taxon>Lentinus</taxon>
    </lineage>
</organism>
<keyword evidence="3" id="KW-1185">Reference proteome</keyword>
<dbReference type="Gene3D" id="1.20.1050.10">
    <property type="match status" value="1"/>
</dbReference>
<evidence type="ECO:0000313" key="2">
    <source>
        <dbReference type="EMBL" id="RDX53382.1"/>
    </source>
</evidence>
<dbReference type="Proteomes" id="UP000256964">
    <property type="component" value="Unassembled WGS sequence"/>
</dbReference>
<dbReference type="EMBL" id="KZ857387">
    <property type="protein sequence ID" value="RDX53382.1"/>
    <property type="molecule type" value="Genomic_DNA"/>
</dbReference>
<dbReference type="STRING" id="139420.A0A371DLI4"/>
<sequence length="261" mass="29359">MPEPIVLYDIPCKTQGKSWSPNTWKTRYCLNIKSIPYRTVWVEFPDIAALCAKIGAPPSAITRDGKPMYTLPVIYDSNTTATVADSAKIAEYLDRTYPDTVALVPRGPEAEEFQRACAKLLFGVDVLSIMVPAVHRSLCQASQLYFRTTREKRFGKLEELSPAGSDKRAKHWEGVKNAFHRIAEMLQGNAQKEKLLFGGGNGVPCYADICIASVLMWIRAIYGEESTEWQDVVSWDGGRWARFTDVFRKYEIVDSGYSAKL</sequence>
<dbReference type="InterPro" id="IPR036249">
    <property type="entry name" value="Thioredoxin-like_sf"/>
</dbReference>
<evidence type="ECO:0000313" key="3">
    <source>
        <dbReference type="Proteomes" id="UP000256964"/>
    </source>
</evidence>
<reference evidence="2 3" key="1">
    <citation type="journal article" date="2018" name="Biotechnol. Biofuels">
        <title>Integrative visual omics of the white-rot fungus Polyporus brumalis exposes the biotechnological potential of its oxidative enzymes for delignifying raw plant biomass.</title>
        <authorList>
            <person name="Miyauchi S."/>
            <person name="Rancon A."/>
            <person name="Drula E."/>
            <person name="Hage H."/>
            <person name="Chaduli D."/>
            <person name="Favel A."/>
            <person name="Grisel S."/>
            <person name="Henrissat B."/>
            <person name="Herpoel-Gimbert I."/>
            <person name="Ruiz-Duenas F.J."/>
            <person name="Chevret D."/>
            <person name="Hainaut M."/>
            <person name="Lin J."/>
            <person name="Wang M."/>
            <person name="Pangilinan J."/>
            <person name="Lipzen A."/>
            <person name="Lesage-Meessen L."/>
            <person name="Navarro D."/>
            <person name="Riley R."/>
            <person name="Grigoriev I.V."/>
            <person name="Zhou S."/>
            <person name="Raouche S."/>
            <person name="Rosso M.N."/>
        </authorList>
    </citation>
    <scope>NUCLEOTIDE SEQUENCE [LARGE SCALE GENOMIC DNA]</scope>
    <source>
        <strain evidence="2 3">BRFM 1820</strain>
    </source>
</reference>
<dbReference type="AlphaFoldDB" id="A0A371DLI4"/>